<feature type="region of interest" description="Disordered" evidence="1">
    <location>
        <begin position="1"/>
        <end position="315"/>
    </location>
</feature>
<evidence type="ECO:0000313" key="2">
    <source>
        <dbReference type="EMBL" id="GGG31195.1"/>
    </source>
</evidence>
<accession>A0ABQ1WHV2</accession>
<organism evidence="2 3">
    <name type="scientific">Hymenobacter glacieicola</name>
    <dbReference type="NCBI Taxonomy" id="1562124"/>
    <lineage>
        <taxon>Bacteria</taxon>
        <taxon>Pseudomonadati</taxon>
        <taxon>Bacteroidota</taxon>
        <taxon>Cytophagia</taxon>
        <taxon>Cytophagales</taxon>
        <taxon>Hymenobacteraceae</taxon>
        <taxon>Hymenobacter</taxon>
    </lineage>
</organism>
<reference evidence="3" key="1">
    <citation type="journal article" date="2019" name="Int. J. Syst. Evol. Microbiol.">
        <title>The Global Catalogue of Microorganisms (GCM) 10K type strain sequencing project: providing services to taxonomists for standard genome sequencing and annotation.</title>
        <authorList>
            <consortium name="The Broad Institute Genomics Platform"/>
            <consortium name="The Broad Institute Genome Sequencing Center for Infectious Disease"/>
            <person name="Wu L."/>
            <person name="Ma J."/>
        </authorList>
    </citation>
    <scope>NUCLEOTIDE SEQUENCE [LARGE SCALE GENOMIC DNA]</scope>
    <source>
        <strain evidence="3">CGMCC 1.12990</strain>
    </source>
</reference>
<dbReference type="Proteomes" id="UP000601361">
    <property type="component" value="Unassembled WGS sequence"/>
</dbReference>
<dbReference type="EMBL" id="BMGS01000001">
    <property type="protein sequence ID" value="GGG31195.1"/>
    <property type="molecule type" value="Genomic_DNA"/>
</dbReference>
<protein>
    <submittedName>
        <fullName evidence="2">Uncharacterized protein</fullName>
    </submittedName>
</protein>
<proteinExistence type="predicted"/>
<evidence type="ECO:0000313" key="3">
    <source>
        <dbReference type="Proteomes" id="UP000601361"/>
    </source>
</evidence>
<feature type="compositionally biased region" description="Polar residues" evidence="1">
    <location>
        <begin position="211"/>
        <end position="233"/>
    </location>
</feature>
<feature type="compositionally biased region" description="Basic and acidic residues" evidence="1">
    <location>
        <begin position="114"/>
        <end position="125"/>
    </location>
</feature>
<dbReference type="RefSeq" id="WP_188556197.1">
    <property type="nucleotide sequence ID" value="NZ_BMGS01000001.1"/>
</dbReference>
<name>A0ABQ1WHV2_9BACT</name>
<feature type="compositionally biased region" description="Polar residues" evidence="1">
    <location>
        <begin position="33"/>
        <end position="54"/>
    </location>
</feature>
<comment type="caution">
    <text evidence="2">The sequence shown here is derived from an EMBL/GenBank/DDBJ whole genome shotgun (WGS) entry which is preliminary data.</text>
</comment>
<sequence>MTDSSTPAPSAPQQPTPASTTSHEPQAAAPGAEQSSTEPVPTELQTPANTTGQQPFAHDPNHDQNEVAGASRGEFGRQSDQGITQGGYGAELSRGSATYAGSLDTPAPTTGYIGEREQRPDDFVSHENGSFGTQPVGATAPSGSAVGTDFANDNAAPKGADSGYAENYGTSSLGGARAGSGQPDPTRRNQQEDYTPNHPEGGPEGLRTGVAPTNTSQGSNEADATPTRGSRSGYQAAGSPDAQGGQQSGFGSKGGSYNDEYAAAAPNDQQQGAPTRGDYDSQDAAPNYGGASDDRTGSGDGTDYGPMPTRSGGAD</sequence>
<keyword evidence="3" id="KW-1185">Reference proteome</keyword>
<gene>
    <name evidence="2" type="ORF">GCM10011378_04730</name>
</gene>
<evidence type="ECO:0000256" key="1">
    <source>
        <dbReference type="SAM" id="MobiDB-lite"/>
    </source>
</evidence>